<feature type="active site" evidence="3">
    <location>
        <position position="259"/>
    </location>
</feature>
<sequence>MAPIPTPPVKYTQLFINNEFVNSVSGKTFPAYNPATGKKIADVQEGDKADVAKAVEAAKAAFARNSVWRTLDASKRGRYLSKLADLVERDAEYLANLESYNNGKPYKYSLVDMEMAVKYIRYYAGYADKLHGKTLPADGDFFCYTRLEPVGVCGQILPWNFPLMLLAMKVAPALAAGCVCVAKPAEQTPLTALYFASLVKEAGIPAGCVNIVPGYGPTAGAAIAEHMDVNKISFTGSTEVGKLIQQAAGKTNTKRVTLELGGKSPLVVFPDADLDEAVQIAHHGLFFNMGQCCVAASRLYVHEDIYDQFVVKAKELALKRVVGSPFDDKVEQGPQIDDEQFQKILDLIDSGKKEGAKLECGGNRIGTEGYFVEPTVFSNVTDDMRIAKEEIFGPVQQIMKFKTTEEVLDRANNTSYGLAAGVVTKNLENAITFSQGIQAGMVWVNTYLSANAQVPFGGYKMSGIGREGSEEGILAYCEVKTVTVKIPKKSS</sequence>
<dbReference type="PROSITE" id="PS00687">
    <property type="entry name" value="ALDEHYDE_DEHYDR_GLU"/>
    <property type="match status" value="1"/>
</dbReference>
<evidence type="ECO:0000256" key="2">
    <source>
        <dbReference type="ARBA" id="ARBA00023002"/>
    </source>
</evidence>
<dbReference type="InterPro" id="IPR016161">
    <property type="entry name" value="Ald_DH/histidinol_DH"/>
</dbReference>
<reference evidence="6" key="1">
    <citation type="submission" date="2018-03" db="EMBL/GenBank/DDBJ databases">
        <title>The relapsing fever spirochete Borrelia turicatae persists in the highly oxidative environment of its soft-bodied tick vector.</title>
        <authorList>
            <person name="Bourret T.J."/>
            <person name="Boyle W.K."/>
            <person name="Valenzuela J.G."/>
            <person name="Oliveira F."/>
            <person name="Lopez J.E."/>
        </authorList>
    </citation>
    <scope>NUCLEOTIDE SEQUENCE</scope>
    <source>
        <strain evidence="6">Kansas strain/isolate</strain>
        <tissue evidence="6">Salivary glands</tissue>
    </source>
</reference>
<dbReference type="PROSITE" id="PS00070">
    <property type="entry name" value="ALDEHYDE_DEHYDR_CYS"/>
    <property type="match status" value="1"/>
</dbReference>
<dbReference type="PANTHER" id="PTHR11699">
    <property type="entry name" value="ALDEHYDE DEHYDROGENASE-RELATED"/>
    <property type="match status" value="1"/>
</dbReference>
<dbReference type="FunFam" id="3.40.605.10:FF:000050">
    <property type="entry name" value="Aldehyde dehydrogenase, mitochondrial"/>
    <property type="match status" value="1"/>
</dbReference>
<protein>
    <submittedName>
        <fullName evidence="6">Putative formyltetrahydrofolate dehydrogenase</fullName>
    </submittedName>
</protein>
<name>A0A2R5LM52_9ACAR</name>
<dbReference type="AlphaFoldDB" id="A0A2R5LM52"/>
<dbReference type="InterPro" id="IPR016160">
    <property type="entry name" value="Ald_DH_CS_CYS"/>
</dbReference>
<evidence type="ECO:0000256" key="1">
    <source>
        <dbReference type="ARBA" id="ARBA00009986"/>
    </source>
</evidence>
<evidence type="ECO:0000256" key="4">
    <source>
        <dbReference type="RuleBase" id="RU003345"/>
    </source>
</evidence>
<feature type="domain" description="Aldehyde dehydrogenase" evidence="5">
    <location>
        <begin position="21"/>
        <end position="482"/>
    </location>
</feature>
<dbReference type="Pfam" id="PF00171">
    <property type="entry name" value="Aldedh"/>
    <property type="match status" value="1"/>
</dbReference>
<dbReference type="CDD" id="cd07141">
    <property type="entry name" value="ALDH_F1AB_F2_RALDH1"/>
    <property type="match status" value="1"/>
</dbReference>
<accession>A0A2R5LM52</accession>
<dbReference type="InterPro" id="IPR029510">
    <property type="entry name" value="Ald_DH_CS_GLU"/>
</dbReference>
<dbReference type="FunFam" id="3.40.605.10:FF:000026">
    <property type="entry name" value="Aldehyde dehydrogenase, putative"/>
    <property type="match status" value="1"/>
</dbReference>
<dbReference type="InterPro" id="IPR016163">
    <property type="entry name" value="Ald_DH_C"/>
</dbReference>
<comment type="similarity">
    <text evidence="1 4">Belongs to the aldehyde dehydrogenase family.</text>
</comment>
<dbReference type="InterPro" id="IPR015590">
    <property type="entry name" value="Aldehyde_DH_dom"/>
</dbReference>
<evidence type="ECO:0000256" key="3">
    <source>
        <dbReference type="PROSITE-ProRule" id="PRU10007"/>
    </source>
</evidence>
<dbReference type="GO" id="GO:0016620">
    <property type="term" value="F:oxidoreductase activity, acting on the aldehyde or oxo group of donors, NAD or NADP as acceptor"/>
    <property type="evidence" value="ECO:0007669"/>
    <property type="project" value="InterPro"/>
</dbReference>
<dbReference type="FunFam" id="3.40.309.10:FF:000001">
    <property type="entry name" value="Mitochondrial aldehyde dehydrogenase 2"/>
    <property type="match status" value="1"/>
</dbReference>
<organism evidence="6">
    <name type="scientific">Ornithodoros turicata</name>
    <dbReference type="NCBI Taxonomy" id="34597"/>
    <lineage>
        <taxon>Eukaryota</taxon>
        <taxon>Metazoa</taxon>
        <taxon>Ecdysozoa</taxon>
        <taxon>Arthropoda</taxon>
        <taxon>Chelicerata</taxon>
        <taxon>Arachnida</taxon>
        <taxon>Acari</taxon>
        <taxon>Parasitiformes</taxon>
        <taxon>Ixodida</taxon>
        <taxon>Ixodoidea</taxon>
        <taxon>Argasidae</taxon>
        <taxon>Ornithodorinae</taxon>
        <taxon>Ornithodoros</taxon>
    </lineage>
</organism>
<dbReference type="EMBL" id="GGLE01006443">
    <property type="protein sequence ID" value="MBY10569.1"/>
    <property type="molecule type" value="Transcribed_RNA"/>
</dbReference>
<proteinExistence type="inferred from homology"/>
<dbReference type="Gene3D" id="3.40.309.10">
    <property type="entry name" value="Aldehyde Dehydrogenase, Chain A, domain 2"/>
    <property type="match status" value="1"/>
</dbReference>
<evidence type="ECO:0000259" key="5">
    <source>
        <dbReference type="Pfam" id="PF00171"/>
    </source>
</evidence>
<dbReference type="SUPFAM" id="SSF53720">
    <property type="entry name" value="ALDH-like"/>
    <property type="match status" value="1"/>
</dbReference>
<evidence type="ECO:0000313" key="6">
    <source>
        <dbReference type="EMBL" id="MBY10569.1"/>
    </source>
</evidence>
<dbReference type="Gene3D" id="3.40.605.10">
    <property type="entry name" value="Aldehyde Dehydrogenase, Chain A, domain 1"/>
    <property type="match status" value="1"/>
</dbReference>
<keyword evidence="2 4" id="KW-0560">Oxidoreductase</keyword>
<dbReference type="InterPro" id="IPR016162">
    <property type="entry name" value="Ald_DH_N"/>
</dbReference>